<protein>
    <submittedName>
        <fullName evidence="2">GDSL esterase/lipase</fullName>
    </submittedName>
</protein>
<reference evidence="1" key="1">
    <citation type="journal article" date="2013" name="Genetics">
        <title>The draft genome and transcriptome of Panagrellus redivivus are shaped by the harsh demands of a free-living lifestyle.</title>
        <authorList>
            <person name="Srinivasan J."/>
            <person name="Dillman A.R."/>
            <person name="Macchietto M.G."/>
            <person name="Heikkinen L."/>
            <person name="Lakso M."/>
            <person name="Fracchia K.M."/>
            <person name="Antoshechkin I."/>
            <person name="Mortazavi A."/>
            <person name="Wong G."/>
            <person name="Sternberg P.W."/>
        </authorList>
    </citation>
    <scope>NUCLEOTIDE SEQUENCE [LARGE SCALE GENOMIC DNA]</scope>
    <source>
        <strain evidence="1">MT8872</strain>
    </source>
</reference>
<reference evidence="2" key="2">
    <citation type="submission" date="2020-10" db="UniProtKB">
        <authorList>
            <consortium name="WormBaseParasite"/>
        </authorList>
    </citation>
    <scope>IDENTIFICATION</scope>
</reference>
<keyword evidence="1" id="KW-1185">Reference proteome</keyword>
<proteinExistence type="predicted"/>
<evidence type="ECO:0000313" key="2">
    <source>
        <dbReference type="WBParaSite" id="Pan_g20691.t1"/>
    </source>
</evidence>
<evidence type="ECO:0000313" key="1">
    <source>
        <dbReference type="Proteomes" id="UP000492821"/>
    </source>
</evidence>
<dbReference type="Proteomes" id="UP000492821">
    <property type="component" value="Unassembled WGS sequence"/>
</dbReference>
<dbReference type="WBParaSite" id="Pan_g20691.t1">
    <property type="protein sequence ID" value="Pan_g20691.t1"/>
    <property type="gene ID" value="Pan_g20691"/>
</dbReference>
<sequence length="105" mass="11823">MPYPIAKLAYGLRCRFRELTTPVEHYHLQIVAGNADICPPKLQPLMFSKEPPDFFIANVALDVITLPLFRGPTIPIYGKDDLLCYNKIYEEPSPQGVKAPIYGTT</sequence>
<name>A0A7E4VGU5_PANRE</name>
<organism evidence="1 2">
    <name type="scientific">Panagrellus redivivus</name>
    <name type="common">Microworm</name>
    <dbReference type="NCBI Taxonomy" id="6233"/>
    <lineage>
        <taxon>Eukaryota</taxon>
        <taxon>Metazoa</taxon>
        <taxon>Ecdysozoa</taxon>
        <taxon>Nematoda</taxon>
        <taxon>Chromadorea</taxon>
        <taxon>Rhabditida</taxon>
        <taxon>Tylenchina</taxon>
        <taxon>Panagrolaimomorpha</taxon>
        <taxon>Panagrolaimoidea</taxon>
        <taxon>Panagrolaimidae</taxon>
        <taxon>Panagrellus</taxon>
    </lineage>
</organism>
<dbReference type="AlphaFoldDB" id="A0A7E4VGU5"/>
<accession>A0A7E4VGU5</accession>